<feature type="transmembrane region" description="Helical" evidence="1">
    <location>
        <begin position="6"/>
        <end position="28"/>
    </location>
</feature>
<sequence>MIDIKTIEATMSALGMIFGAVALAVTWLTRGSRTNARKIARLEGANADLADRVADMEMRLSNLPTKDDFHQLDLQLREVGGRIETVSTRLEGVDRVARRIDDFLLNRGTK</sequence>
<evidence type="ECO:0000256" key="1">
    <source>
        <dbReference type="SAM" id="Phobius"/>
    </source>
</evidence>
<accession>A0ABR9CJB0</accession>
<reference evidence="2 3" key="2">
    <citation type="journal article" date="2021" name="Int. J. Syst. Evol. Microbiol.">
        <title>Roseibium litorale sp. nov., isolated from a tidal flat sediment and proposal for the reclassification of Labrenzia polysiphoniae as Roseibium polysiphoniae comb. nov.</title>
        <authorList>
            <person name="Liu Y."/>
            <person name="Pei T."/>
            <person name="Du J."/>
            <person name="Chao M."/>
            <person name="Deng M.R."/>
            <person name="Zhu H."/>
        </authorList>
    </citation>
    <scope>NUCLEOTIDE SEQUENCE [LARGE SCALE GENOMIC DNA]</scope>
    <source>
        <strain evidence="2 3">4C16A</strain>
    </source>
</reference>
<keyword evidence="1" id="KW-0472">Membrane</keyword>
<comment type="caution">
    <text evidence="2">The sequence shown here is derived from an EMBL/GenBank/DDBJ whole genome shotgun (WGS) entry which is preliminary data.</text>
</comment>
<dbReference type="EMBL" id="JACYXI010000002">
    <property type="protein sequence ID" value="MBD8890912.1"/>
    <property type="molecule type" value="Genomic_DNA"/>
</dbReference>
<evidence type="ECO:0000313" key="3">
    <source>
        <dbReference type="Proteomes" id="UP000632063"/>
    </source>
</evidence>
<keyword evidence="1" id="KW-1133">Transmembrane helix</keyword>
<dbReference type="InterPro" id="IPR020269">
    <property type="entry name" value="Phage_Mu_Releasin"/>
</dbReference>
<proteinExistence type="predicted"/>
<dbReference type="RefSeq" id="WP_192147054.1">
    <property type="nucleotide sequence ID" value="NZ_JACYXI010000002.1"/>
</dbReference>
<organism evidence="2 3">
    <name type="scientific">Roseibium litorale</name>
    <dbReference type="NCBI Taxonomy" id="2803841"/>
    <lineage>
        <taxon>Bacteria</taxon>
        <taxon>Pseudomonadati</taxon>
        <taxon>Pseudomonadota</taxon>
        <taxon>Alphaproteobacteria</taxon>
        <taxon>Hyphomicrobiales</taxon>
        <taxon>Stappiaceae</taxon>
        <taxon>Roseibium</taxon>
    </lineage>
</organism>
<dbReference type="Pfam" id="PF10805">
    <property type="entry name" value="DUF2730"/>
    <property type="match status" value="1"/>
</dbReference>
<evidence type="ECO:0000313" key="2">
    <source>
        <dbReference type="EMBL" id="MBD8890912.1"/>
    </source>
</evidence>
<keyword evidence="1" id="KW-0812">Transmembrane</keyword>
<dbReference type="Proteomes" id="UP000632063">
    <property type="component" value="Unassembled WGS sequence"/>
</dbReference>
<reference evidence="3" key="1">
    <citation type="submission" date="2020-09" db="EMBL/GenBank/DDBJ databases">
        <title>The genome sequence of strain Labrenzia suaedae 4C16A.</title>
        <authorList>
            <person name="Liu Y."/>
        </authorList>
    </citation>
    <scope>NUCLEOTIDE SEQUENCE [LARGE SCALE GENOMIC DNA]</scope>
    <source>
        <strain evidence="3">4C16A</strain>
    </source>
</reference>
<name>A0ABR9CJB0_9HYPH</name>
<gene>
    <name evidence="2" type="ORF">IG616_05105</name>
</gene>
<protein>
    <submittedName>
        <fullName evidence="2">DUF2730 family protein</fullName>
    </submittedName>
</protein>
<keyword evidence="3" id="KW-1185">Reference proteome</keyword>